<name>A0A430Q2E7_SCHBO</name>
<dbReference type="EC" id="3.5.1.23" evidence="4"/>
<evidence type="ECO:0000256" key="3">
    <source>
        <dbReference type="PIRSR" id="PIRSR606823-2"/>
    </source>
</evidence>
<protein>
    <recommendedName>
        <fullName evidence="1 4">Neutral ceramidase</fullName>
        <ecNumber evidence="4">3.5.1.23</ecNumber>
    </recommendedName>
</protein>
<comment type="similarity">
    <text evidence="4">Belongs to the neutral ceramidase family.</text>
</comment>
<evidence type="ECO:0000256" key="4">
    <source>
        <dbReference type="RuleBase" id="RU366019"/>
    </source>
</evidence>
<feature type="domain" description="Neutral/alkaline non-lysosomal ceramidase N-terminal" evidence="6">
    <location>
        <begin position="96"/>
        <end position="306"/>
    </location>
</feature>
<accession>A0A430Q2E7</accession>
<comment type="caution">
    <text evidence="7">The sequence shown here is derived from an EMBL/GenBank/DDBJ whole genome shotgun (WGS) entry which is preliminary data.</text>
</comment>
<feature type="active site" description="Nucleophile" evidence="2">
    <location>
        <position position="222"/>
    </location>
</feature>
<evidence type="ECO:0000259" key="6">
    <source>
        <dbReference type="Pfam" id="PF04734"/>
    </source>
</evidence>
<feature type="domain" description="Neutral/alkaline non-lysosomal ceramidase N-terminal" evidence="6">
    <location>
        <begin position="307"/>
        <end position="412"/>
    </location>
</feature>
<reference evidence="7 8" key="1">
    <citation type="journal article" date="2019" name="PLoS Pathog.">
        <title>Genome sequence of the bovine parasite Schistosoma bovis Tanzania.</title>
        <authorList>
            <person name="Oey H."/>
            <person name="Zakrzewski M."/>
            <person name="Gobert G."/>
            <person name="Gravermann K."/>
            <person name="Stoye J."/>
            <person name="Jones M."/>
            <person name="Mcmanus D."/>
            <person name="Krause L."/>
        </authorList>
    </citation>
    <scope>NUCLEOTIDE SEQUENCE [LARGE SCALE GENOMIC DNA]</scope>
    <source>
        <strain evidence="7 8">TAN1997</strain>
    </source>
</reference>
<keyword evidence="5" id="KW-0812">Transmembrane</keyword>
<comment type="catalytic activity">
    <reaction evidence="4">
        <text>an N-acylsphing-4-enine + H2O = sphing-4-enine + a fatty acid</text>
        <dbReference type="Rhea" id="RHEA:20856"/>
        <dbReference type="ChEBI" id="CHEBI:15377"/>
        <dbReference type="ChEBI" id="CHEBI:28868"/>
        <dbReference type="ChEBI" id="CHEBI:52639"/>
        <dbReference type="ChEBI" id="CHEBI:57756"/>
        <dbReference type="EC" id="3.5.1.23"/>
    </reaction>
</comment>
<feature type="binding site" evidence="3">
    <location>
        <position position="337"/>
    </location>
    <ligand>
        <name>Zn(2+)</name>
        <dbReference type="ChEBI" id="CHEBI:29105"/>
    </ligand>
</feature>
<keyword evidence="8" id="KW-1185">Reference proteome</keyword>
<evidence type="ECO:0000313" key="8">
    <source>
        <dbReference type="Proteomes" id="UP000290809"/>
    </source>
</evidence>
<dbReference type="GO" id="GO:0046514">
    <property type="term" value="P:ceramide catabolic process"/>
    <property type="evidence" value="ECO:0007669"/>
    <property type="project" value="InterPro"/>
</dbReference>
<feature type="binding site" evidence="3">
    <location>
        <position position="171"/>
    </location>
    <ligand>
        <name>Zn(2+)</name>
        <dbReference type="ChEBI" id="CHEBI:29105"/>
    </ligand>
</feature>
<evidence type="ECO:0000256" key="2">
    <source>
        <dbReference type="PIRSR" id="PIRSR606823-1"/>
    </source>
</evidence>
<dbReference type="GO" id="GO:0042759">
    <property type="term" value="P:long-chain fatty acid biosynthetic process"/>
    <property type="evidence" value="ECO:0007669"/>
    <property type="project" value="TreeGrafter"/>
</dbReference>
<feature type="binding site" evidence="3">
    <location>
        <position position="383"/>
    </location>
    <ligand>
        <name>Zn(2+)</name>
        <dbReference type="ChEBI" id="CHEBI:29105"/>
    </ligand>
</feature>
<comment type="cofactor">
    <cofactor evidence="3">
        <name>Zn(2+)</name>
        <dbReference type="ChEBI" id="CHEBI:29105"/>
    </cofactor>
    <text evidence="3">Binds 1 zinc ion per subunit.</text>
</comment>
<sequence length="477" mass="52941">MVICESFNIYLSFVSIFWSFLFSPHIYGYLIGAGIYDITGPITDINMMGYGNMKQNDNGLHLRLFSRAFIIQEDSSSQPIVIVIIDAGMVSQAVKIKSIDLAYSNMKEGKILKAEGDLHNASINRSPAAYLKNPVEEQARYDENIDKNMILLKFVTMNNTPIGMINWFAVHPVSMNSTNTLVSSDNKGLASILFEQKMNHNQMLGKGPFVAAFAQANEGDVSPNTAGPRCIDTGLPCDFVHSSCGGRAQNCIAYGPGSDMFESTKLIAYKQFEKAWLLFNNATTEINGPINFIHQFIDMTNISLNYKMNTPYPWQPSIVETQIVSIGSLLIVALPGEFTTMSGRRIREAVIEAANNASKQNDPSSTTQYEVILSGLSNVYSSYIATPEEYQLQRYEGASTIYGPLTLPAYVNQFCFLAEALVKRQKVSPGTVAPYFFNEEFSFVPKILFDTAPLGKPFGAVIKQPNSTYYNVSLFFQ</sequence>
<dbReference type="InterPro" id="IPR031329">
    <property type="entry name" value="NEUT/ALK_ceramidase_N"/>
</dbReference>
<proteinExistence type="inferred from homology"/>
<feature type="transmembrane region" description="Helical" evidence="5">
    <location>
        <begin position="7"/>
        <end position="30"/>
    </location>
</feature>
<keyword evidence="5" id="KW-1133">Transmembrane helix</keyword>
<organism evidence="7 8">
    <name type="scientific">Schistosoma bovis</name>
    <name type="common">Blood fluke</name>
    <dbReference type="NCBI Taxonomy" id="6184"/>
    <lineage>
        <taxon>Eukaryota</taxon>
        <taxon>Metazoa</taxon>
        <taxon>Spiralia</taxon>
        <taxon>Lophotrochozoa</taxon>
        <taxon>Platyhelminthes</taxon>
        <taxon>Trematoda</taxon>
        <taxon>Digenea</taxon>
        <taxon>Strigeidida</taxon>
        <taxon>Schistosomatoidea</taxon>
        <taxon>Schistosomatidae</taxon>
        <taxon>Schistosoma</taxon>
    </lineage>
</organism>
<keyword evidence="4" id="KW-0443">Lipid metabolism</keyword>
<dbReference type="GO" id="GO:0017040">
    <property type="term" value="F:N-acylsphingosine amidohydrolase activity"/>
    <property type="evidence" value="ECO:0007669"/>
    <property type="project" value="UniProtKB-UniRule"/>
</dbReference>
<dbReference type="STRING" id="6184.A0A430Q2E7"/>
<evidence type="ECO:0000256" key="1">
    <source>
        <dbReference type="ARBA" id="ARBA00019235"/>
    </source>
</evidence>
<dbReference type="AlphaFoldDB" id="A0A430Q2E7"/>
<dbReference type="GO" id="GO:0046512">
    <property type="term" value="P:sphingosine biosynthetic process"/>
    <property type="evidence" value="ECO:0007669"/>
    <property type="project" value="TreeGrafter"/>
</dbReference>
<keyword evidence="5" id="KW-0472">Membrane</keyword>
<evidence type="ECO:0000313" key="7">
    <source>
        <dbReference type="EMBL" id="RTG81857.1"/>
    </source>
</evidence>
<dbReference type="Proteomes" id="UP000290809">
    <property type="component" value="Unassembled WGS sequence"/>
</dbReference>
<dbReference type="GO" id="GO:0046872">
    <property type="term" value="F:metal ion binding"/>
    <property type="evidence" value="ECO:0007669"/>
    <property type="project" value="UniProtKB-KW"/>
</dbReference>
<evidence type="ECO:0000256" key="5">
    <source>
        <dbReference type="SAM" id="Phobius"/>
    </source>
</evidence>
<keyword evidence="3" id="KW-0479">Metal-binding</keyword>
<dbReference type="PANTHER" id="PTHR12670">
    <property type="entry name" value="CERAMIDASE"/>
    <property type="match status" value="1"/>
</dbReference>
<gene>
    <name evidence="7" type="ORF">DC041_0008581</name>
</gene>
<dbReference type="GO" id="GO:0016020">
    <property type="term" value="C:membrane"/>
    <property type="evidence" value="ECO:0007669"/>
    <property type="project" value="GOC"/>
</dbReference>
<dbReference type="EMBL" id="QMKO01003116">
    <property type="protein sequence ID" value="RTG81857.1"/>
    <property type="molecule type" value="Genomic_DNA"/>
</dbReference>
<dbReference type="InterPro" id="IPR006823">
    <property type="entry name" value="Ceramidase_alk"/>
</dbReference>
<dbReference type="PANTHER" id="PTHR12670:SF1">
    <property type="entry name" value="NEUTRAL CERAMIDASE"/>
    <property type="match status" value="1"/>
</dbReference>
<keyword evidence="3" id="KW-0862">Zinc</keyword>
<dbReference type="GO" id="GO:0005576">
    <property type="term" value="C:extracellular region"/>
    <property type="evidence" value="ECO:0007669"/>
    <property type="project" value="TreeGrafter"/>
</dbReference>
<keyword evidence="4" id="KW-0378">Hydrolase</keyword>
<dbReference type="Pfam" id="PF04734">
    <property type="entry name" value="Ceramidase_alk"/>
    <property type="match status" value="2"/>
</dbReference>
<keyword evidence="4" id="KW-0746">Sphingolipid metabolism</keyword>